<evidence type="ECO:0000256" key="3">
    <source>
        <dbReference type="ARBA" id="ARBA00022723"/>
    </source>
</evidence>
<feature type="region of interest" description="Disordered" evidence="11">
    <location>
        <begin position="827"/>
        <end position="869"/>
    </location>
</feature>
<dbReference type="GO" id="GO:0003677">
    <property type="term" value="F:DNA binding"/>
    <property type="evidence" value="ECO:0007669"/>
    <property type="project" value="UniProtKB-KW"/>
</dbReference>
<dbReference type="Gene3D" id="3.40.50.140">
    <property type="match status" value="1"/>
</dbReference>
<feature type="region of interest" description="Interaction with DNA" evidence="10">
    <location>
        <begin position="169"/>
        <end position="174"/>
    </location>
</feature>
<feature type="site" description="Interaction with DNA" evidence="10">
    <location>
        <position position="146"/>
    </location>
</feature>
<keyword evidence="3" id="KW-0479">Metal-binding</keyword>
<dbReference type="InterPro" id="IPR003602">
    <property type="entry name" value="Topo_IA_DNA-bd_dom"/>
</dbReference>
<keyword evidence="15" id="KW-1185">Reference proteome</keyword>
<dbReference type="SMART" id="SM00493">
    <property type="entry name" value="TOPRIM"/>
    <property type="match status" value="1"/>
</dbReference>
<evidence type="ECO:0000256" key="7">
    <source>
        <dbReference type="ARBA" id="ARBA00023029"/>
    </source>
</evidence>
<dbReference type="PROSITE" id="PS00396">
    <property type="entry name" value="TOPO_IA_1"/>
    <property type="match status" value="1"/>
</dbReference>
<keyword evidence="9 10" id="KW-0413">Isomerase</keyword>
<comment type="catalytic activity">
    <reaction evidence="1 10">
        <text>ATP-independent breakage of single-stranded DNA, followed by passage and rejoining.</text>
        <dbReference type="EC" id="5.6.2.1"/>
    </reaction>
</comment>
<dbReference type="PANTHER" id="PTHR42785">
    <property type="entry name" value="DNA TOPOISOMERASE, TYPE IA, CORE"/>
    <property type="match status" value="1"/>
</dbReference>
<dbReference type="InterPro" id="IPR013824">
    <property type="entry name" value="Topo_IA_cen_sub1"/>
</dbReference>
<dbReference type="PANTHER" id="PTHR42785:SF1">
    <property type="entry name" value="DNA TOPOISOMERASE"/>
    <property type="match status" value="1"/>
</dbReference>
<feature type="site" description="Interaction with DNA" evidence="10">
    <location>
        <position position="300"/>
    </location>
</feature>
<sequence>MQIVPKTLMIVESPAKAKTIEKYLGPGFKVLASYGHVRDLPVKDGSVRPDEDFAMDWELYGDKAARVKAIVDSAKAADRLILATDPDREGEAISWHVRELLAKRKALPKDVARVTFNAITKATVTEAMKHPRELDQDLIDAYLARRALDYLFGFTLSPVLWRKLPGAKSAGRVQSVALRLIVEREREIETFKAQEYWSVVATLEQGGTPFKARLVRFDGEKLERLSLGNEGIAQRAKSTVEAATFRVEEVDTRPTRRNPYPPFTTSTLQQEAARKLGFSASHTMRVAQTLYEAGAITYMRTDGVQMDSSAIQAARVAISSRYSGHYLPEKPRIYETKAKNAQEAHEAIRPTDFSHDRYGNGDEARLYDLIYKRAMASQMASALIERTTVTLREGTGKHELRATGQVVKFPGFLAVYEEGRDHKADGADDGDDETSLLPVMNTGDTPAKRGVDATQHFTQPPPRYSEASLVKRLEELGIGRPSTYAATLQVLKDRNYVRTEKNRFFAEESGRLLTAFLERFFDRYVAYQFTAGMEDELDDVSGGRAAWKAVLEAFWRDFKPKSDEVMEKKPSEVTAELDTFLGDYLFPKREDGSDPRLCPKCQAGRLSLRGGRYGAFVACSNYPECKFTRKFAQGGGEGEGAGGDDTSLGKDPVTGEDVTRRTGRFGPYIQLGEGKEAKRASIPKDIPELDFEWALKLLSLPREIGTHPETGKPITASIGRYGPYLAHDGKYGRLKSTSEVFETGMNAAVVKLAEAAAGAGARGNRTPVEPLNTFGPHPTSGGEMKLLAGRYGAYVTDGTTNATLPKDVKPEELTLEAAIALIDARAAAAPAKGKKKRAAPKKAAAKAPAKKPAAKKAPSKKAAAKKSAT</sequence>
<dbReference type="GO" id="GO:0005694">
    <property type="term" value="C:chromosome"/>
    <property type="evidence" value="ECO:0007669"/>
    <property type="project" value="InterPro"/>
</dbReference>
<feature type="region of interest" description="Disordered" evidence="11">
    <location>
        <begin position="758"/>
        <end position="780"/>
    </location>
</feature>
<comment type="caution">
    <text evidence="14">The sequence shown here is derived from an EMBL/GenBank/DDBJ whole genome shotgun (WGS) entry which is preliminary data.</text>
</comment>
<gene>
    <name evidence="10" type="primary">topA</name>
    <name evidence="14" type="ORF">AQZ52_11910</name>
</gene>
<dbReference type="CDD" id="cd00186">
    <property type="entry name" value="TOP1Ac"/>
    <property type="match status" value="1"/>
</dbReference>
<evidence type="ECO:0000256" key="11">
    <source>
        <dbReference type="SAM" id="MobiDB-lite"/>
    </source>
</evidence>
<dbReference type="InterPro" id="IPR028612">
    <property type="entry name" value="Topoisom_1_IA"/>
</dbReference>
<dbReference type="HAMAP" id="MF_00952">
    <property type="entry name" value="Topoisom_1_prok"/>
    <property type="match status" value="1"/>
</dbReference>
<evidence type="ECO:0000256" key="10">
    <source>
        <dbReference type="HAMAP-Rule" id="MF_00952"/>
    </source>
</evidence>
<reference evidence="14 15" key="1">
    <citation type="submission" date="2015-10" db="EMBL/GenBank/DDBJ databases">
        <title>Draft genome sequence of Novosphingobium fuchskuhlense DSM 25065 isolated from a surface water sample of the southwest basin of Lake Grosse Fuchskuhle.</title>
        <authorList>
            <person name="Ruckert C."/>
            <person name="Winkler A."/>
            <person name="Glaeser J."/>
            <person name="Grossart H.-P."/>
            <person name="Kalinowski J."/>
            <person name="Glaeser S."/>
        </authorList>
    </citation>
    <scope>NUCLEOTIDE SEQUENCE [LARGE SCALE GENOMIC DNA]</scope>
    <source>
        <strain evidence="14 15">FNE08-7</strain>
    </source>
</reference>
<feature type="active site" description="O-(5'-phospho-DNA)-tyrosine intermediate" evidence="10">
    <location>
        <position position="298"/>
    </location>
</feature>
<keyword evidence="7 10" id="KW-0799">Topoisomerase</keyword>
<dbReference type="Gene3D" id="1.10.290.10">
    <property type="entry name" value="Topoisomerase I, domain 4"/>
    <property type="match status" value="1"/>
</dbReference>
<name>A0A117UUZ3_9SPHN</name>
<dbReference type="Gene3D" id="2.70.20.10">
    <property type="entry name" value="Topoisomerase I, domain 3"/>
    <property type="match status" value="1"/>
</dbReference>
<feature type="site" description="Interaction with DNA" evidence="10">
    <location>
        <position position="149"/>
    </location>
</feature>
<dbReference type="PRINTS" id="PR00417">
    <property type="entry name" value="PRTPISMRASEI"/>
</dbReference>
<comment type="subunit">
    <text evidence="10">Monomer.</text>
</comment>
<evidence type="ECO:0000313" key="14">
    <source>
        <dbReference type="EMBL" id="KUR71349.1"/>
    </source>
</evidence>
<dbReference type="Gene3D" id="1.10.460.10">
    <property type="entry name" value="Topoisomerase I, domain 2"/>
    <property type="match status" value="1"/>
</dbReference>
<feature type="region of interest" description="Disordered" evidence="11">
    <location>
        <begin position="443"/>
        <end position="462"/>
    </location>
</feature>
<dbReference type="InterPro" id="IPR013497">
    <property type="entry name" value="Topo_IA_cen"/>
</dbReference>
<feature type="site" description="Interaction with DNA" evidence="10">
    <location>
        <position position="161"/>
    </location>
</feature>
<comment type="similarity">
    <text evidence="2 10">Belongs to the type IA topoisomerase family.</text>
</comment>
<evidence type="ECO:0000256" key="2">
    <source>
        <dbReference type="ARBA" id="ARBA00009446"/>
    </source>
</evidence>
<dbReference type="PROSITE" id="PS52039">
    <property type="entry name" value="TOPO_IA_2"/>
    <property type="match status" value="1"/>
</dbReference>
<dbReference type="OrthoDB" id="9804262at2"/>
<proteinExistence type="inferred from homology"/>
<evidence type="ECO:0000256" key="6">
    <source>
        <dbReference type="ARBA" id="ARBA00022842"/>
    </source>
</evidence>
<dbReference type="Pfam" id="PF13368">
    <property type="entry name" value="Toprim_C_rpt"/>
    <property type="match status" value="3"/>
</dbReference>
<dbReference type="Pfam" id="PF01131">
    <property type="entry name" value="Topoisom_bac"/>
    <property type="match status" value="1"/>
</dbReference>
<evidence type="ECO:0000259" key="13">
    <source>
        <dbReference type="PROSITE" id="PS52039"/>
    </source>
</evidence>
<dbReference type="GO" id="GO:0008270">
    <property type="term" value="F:zinc ion binding"/>
    <property type="evidence" value="ECO:0007669"/>
    <property type="project" value="UniProtKB-KW"/>
</dbReference>
<dbReference type="SMART" id="SM00436">
    <property type="entry name" value="TOP1Bc"/>
    <property type="match status" value="1"/>
</dbReference>
<dbReference type="InterPro" id="IPR034149">
    <property type="entry name" value="TOPRIM_TopoI"/>
</dbReference>
<keyword evidence="6" id="KW-0460">Magnesium</keyword>
<evidence type="ECO:0000256" key="1">
    <source>
        <dbReference type="ARBA" id="ARBA00000213"/>
    </source>
</evidence>
<dbReference type="Gene3D" id="3.30.65.10">
    <property type="entry name" value="Bacterial Topoisomerase I, domain 1"/>
    <property type="match status" value="1"/>
</dbReference>
<protein>
    <recommendedName>
        <fullName evidence="10">DNA topoisomerase 1</fullName>
        <ecNumber evidence="10">5.6.2.1</ecNumber>
    </recommendedName>
    <alternativeName>
        <fullName evidence="10">DNA topoisomerase I</fullName>
    </alternativeName>
</protein>
<feature type="domain" description="Toprim" evidence="12">
    <location>
        <begin position="6"/>
        <end position="119"/>
    </location>
</feature>
<feature type="region of interest" description="Disordered" evidence="11">
    <location>
        <begin position="635"/>
        <end position="659"/>
    </location>
</feature>
<evidence type="ECO:0000256" key="8">
    <source>
        <dbReference type="ARBA" id="ARBA00023125"/>
    </source>
</evidence>
<dbReference type="Pfam" id="PF01751">
    <property type="entry name" value="Toprim"/>
    <property type="match status" value="1"/>
</dbReference>
<dbReference type="InterPro" id="IPR000380">
    <property type="entry name" value="Topo_IA"/>
</dbReference>
<feature type="site" description="Interaction with DNA" evidence="10">
    <location>
        <position position="36"/>
    </location>
</feature>
<dbReference type="Proteomes" id="UP000058012">
    <property type="component" value="Unassembled WGS sequence"/>
</dbReference>
<keyword evidence="5" id="KW-0862">Zinc</keyword>
<dbReference type="GO" id="GO:0003917">
    <property type="term" value="F:DNA topoisomerase type I (single strand cut, ATP-independent) activity"/>
    <property type="evidence" value="ECO:0007669"/>
    <property type="project" value="UniProtKB-UniRule"/>
</dbReference>
<dbReference type="InterPro" id="IPR023406">
    <property type="entry name" value="Topo_IA_AS"/>
</dbReference>
<feature type="domain" description="Topo IA-type catalytic" evidence="13">
    <location>
        <begin position="135"/>
        <end position="562"/>
    </location>
</feature>
<dbReference type="PROSITE" id="PS50880">
    <property type="entry name" value="TOPRIM"/>
    <property type="match status" value="1"/>
</dbReference>
<dbReference type="Pfam" id="PF01396">
    <property type="entry name" value="Zn_ribbon_Top1"/>
    <property type="match status" value="1"/>
</dbReference>
<feature type="site" description="Interaction with DNA" evidence="10">
    <location>
        <position position="494"/>
    </location>
</feature>
<dbReference type="STRING" id="1117702.AQZ52_11910"/>
<feature type="site" description="Interaction with DNA" evidence="10">
    <location>
        <position position="145"/>
    </location>
</feature>
<dbReference type="AlphaFoldDB" id="A0A117UUZ3"/>
<evidence type="ECO:0000256" key="5">
    <source>
        <dbReference type="ARBA" id="ARBA00022833"/>
    </source>
</evidence>
<comment type="function">
    <text evidence="10">Releases the supercoiling and torsional tension of DNA, which is introduced during the DNA replication and transcription, by transiently cleaving and rejoining one strand of the DNA duplex. Introduces a single-strand break via transesterification at a target site in duplex DNA. The scissile phosphodiester is attacked by the catalytic tyrosine of the enzyme, resulting in the formation of a DNA-(5'-phosphotyrosyl)-enzyme intermediate and the expulsion of a 3'-OH DNA strand. The free DNA strand then undergoes passage around the unbroken strand, thus removing DNA supercoils. Finally, in the religation step, the DNA 3'-OH attacks the covalent intermediate to expel the active-site tyrosine and restore the DNA phosphodiester backbone.</text>
</comment>
<dbReference type="EC" id="5.6.2.1" evidence="10"/>
<organism evidence="14 15">
    <name type="scientific">Novosphingobium fuchskuhlense</name>
    <dbReference type="NCBI Taxonomy" id="1117702"/>
    <lineage>
        <taxon>Bacteria</taxon>
        <taxon>Pseudomonadati</taxon>
        <taxon>Pseudomonadota</taxon>
        <taxon>Alphaproteobacteria</taxon>
        <taxon>Sphingomonadales</taxon>
        <taxon>Sphingomonadaceae</taxon>
        <taxon>Novosphingobium</taxon>
    </lineage>
</organism>
<feature type="compositionally biased region" description="Basic residues" evidence="11">
    <location>
        <begin position="832"/>
        <end position="869"/>
    </location>
</feature>
<dbReference type="SMART" id="SM00437">
    <property type="entry name" value="TOP1Ac"/>
    <property type="match status" value="1"/>
</dbReference>
<dbReference type="InterPro" id="IPR023405">
    <property type="entry name" value="Topo_IA_core_domain"/>
</dbReference>
<dbReference type="InterPro" id="IPR025589">
    <property type="entry name" value="Toprim_C_rpt"/>
</dbReference>
<dbReference type="SUPFAM" id="SSF56712">
    <property type="entry name" value="Prokaryotic type I DNA topoisomerase"/>
    <property type="match status" value="1"/>
</dbReference>
<evidence type="ECO:0000256" key="4">
    <source>
        <dbReference type="ARBA" id="ARBA00022771"/>
    </source>
</evidence>
<keyword evidence="4" id="KW-0863">Zinc-finger</keyword>
<evidence type="ECO:0000313" key="15">
    <source>
        <dbReference type="Proteomes" id="UP000058012"/>
    </source>
</evidence>
<dbReference type="EMBL" id="LLZS01000007">
    <property type="protein sequence ID" value="KUR71349.1"/>
    <property type="molecule type" value="Genomic_DNA"/>
</dbReference>
<dbReference type="SUPFAM" id="SSF57783">
    <property type="entry name" value="Zinc beta-ribbon"/>
    <property type="match status" value="1"/>
</dbReference>
<keyword evidence="8 10" id="KW-0238">DNA-binding</keyword>
<dbReference type="InterPro" id="IPR005733">
    <property type="entry name" value="TopoI_bac-type"/>
</dbReference>
<dbReference type="InterPro" id="IPR013498">
    <property type="entry name" value="Topo_IA_Znf"/>
</dbReference>
<dbReference type="NCBIfam" id="TIGR01051">
    <property type="entry name" value="topA_bact"/>
    <property type="match status" value="1"/>
</dbReference>
<accession>A0A117UUZ3</accession>
<dbReference type="GO" id="GO:0006265">
    <property type="term" value="P:DNA topological change"/>
    <property type="evidence" value="ECO:0007669"/>
    <property type="project" value="UniProtKB-UniRule"/>
</dbReference>
<dbReference type="CDD" id="cd03363">
    <property type="entry name" value="TOPRIM_TopoIA_TopoI"/>
    <property type="match status" value="1"/>
</dbReference>
<dbReference type="InterPro" id="IPR013825">
    <property type="entry name" value="Topo_IA_cen_sub2"/>
</dbReference>
<dbReference type="InterPro" id="IPR003601">
    <property type="entry name" value="Topo_IA_2"/>
</dbReference>
<dbReference type="InterPro" id="IPR006171">
    <property type="entry name" value="TOPRIM_dom"/>
</dbReference>
<evidence type="ECO:0000256" key="9">
    <source>
        <dbReference type="ARBA" id="ARBA00023235"/>
    </source>
</evidence>
<dbReference type="InterPro" id="IPR013826">
    <property type="entry name" value="Topo_IA_cen_sub3"/>
</dbReference>
<evidence type="ECO:0000259" key="12">
    <source>
        <dbReference type="PROSITE" id="PS50880"/>
    </source>
</evidence>
<comment type="caution">
    <text evidence="10">Lacks conserved residue(s) required for the propagation of feature annotation.</text>
</comment>